<dbReference type="Pfam" id="PF00069">
    <property type="entry name" value="Pkinase"/>
    <property type="match status" value="2"/>
</dbReference>
<evidence type="ECO:0000256" key="6">
    <source>
        <dbReference type="ARBA" id="ARBA00022840"/>
    </source>
</evidence>
<dbReference type="GO" id="GO:0050684">
    <property type="term" value="P:regulation of mRNA processing"/>
    <property type="evidence" value="ECO:0007669"/>
    <property type="project" value="TreeGrafter"/>
</dbReference>
<gene>
    <name evidence="11" type="ORF">C8A05DRAFT_48425</name>
</gene>
<reference evidence="11" key="1">
    <citation type="journal article" date="2023" name="Mol. Phylogenet. Evol.">
        <title>Genome-scale phylogeny and comparative genomics of the fungal order Sordariales.</title>
        <authorList>
            <person name="Hensen N."/>
            <person name="Bonometti L."/>
            <person name="Westerberg I."/>
            <person name="Brannstrom I.O."/>
            <person name="Guillou S."/>
            <person name="Cros-Aarteil S."/>
            <person name="Calhoun S."/>
            <person name="Haridas S."/>
            <person name="Kuo A."/>
            <person name="Mondo S."/>
            <person name="Pangilinan J."/>
            <person name="Riley R."/>
            <person name="LaButti K."/>
            <person name="Andreopoulos B."/>
            <person name="Lipzen A."/>
            <person name="Chen C."/>
            <person name="Yan M."/>
            <person name="Daum C."/>
            <person name="Ng V."/>
            <person name="Clum A."/>
            <person name="Steindorff A."/>
            <person name="Ohm R.A."/>
            <person name="Martin F."/>
            <person name="Silar P."/>
            <person name="Natvig D.O."/>
            <person name="Lalanne C."/>
            <person name="Gautier V."/>
            <person name="Ament-Velasquez S.L."/>
            <person name="Kruys A."/>
            <person name="Hutchinson M.I."/>
            <person name="Powell A.J."/>
            <person name="Barry K."/>
            <person name="Miller A.N."/>
            <person name="Grigoriev I.V."/>
            <person name="Debuchy R."/>
            <person name="Gladieux P."/>
            <person name="Hiltunen Thoren M."/>
            <person name="Johannesson H."/>
        </authorList>
    </citation>
    <scope>NUCLEOTIDE SEQUENCE</scope>
    <source>
        <strain evidence="11">CBS 103.79</strain>
    </source>
</reference>
<protein>
    <recommendedName>
        <fullName evidence="1">non-specific serine/threonine protein kinase</fullName>
        <ecNumber evidence="1">2.7.11.1</ecNumber>
    </recommendedName>
</protein>
<comment type="catalytic activity">
    <reaction evidence="7">
        <text>L-threonyl-[protein] + ATP = O-phospho-L-threonyl-[protein] + ADP + H(+)</text>
        <dbReference type="Rhea" id="RHEA:46608"/>
        <dbReference type="Rhea" id="RHEA-COMP:11060"/>
        <dbReference type="Rhea" id="RHEA-COMP:11605"/>
        <dbReference type="ChEBI" id="CHEBI:15378"/>
        <dbReference type="ChEBI" id="CHEBI:30013"/>
        <dbReference type="ChEBI" id="CHEBI:30616"/>
        <dbReference type="ChEBI" id="CHEBI:61977"/>
        <dbReference type="ChEBI" id="CHEBI:456216"/>
        <dbReference type="EC" id="2.7.11.1"/>
    </reaction>
</comment>
<feature type="compositionally biased region" description="Basic and acidic residues" evidence="9">
    <location>
        <begin position="372"/>
        <end position="388"/>
    </location>
</feature>
<evidence type="ECO:0000256" key="2">
    <source>
        <dbReference type="ARBA" id="ARBA00022527"/>
    </source>
</evidence>
<keyword evidence="3" id="KW-0808">Transferase</keyword>
<dbReference type="Gene3D" id="1.10.510.10">
    <property type="entry name" value="Transferase(Phosphotransferase) domain 1"/>
    <property type="match status" value="1"/>
</dbReference>
<dbReference type="InterPro" id="IPR000719">
    <property type="entry name" value="Prot_kinase_dom"/>
</dbReference>
<dbReference type="InterPro" id="IPR051334">
    <property type="entry name" value="SRPK"/>
</dbReference>
<comment type="catalytic activity">
    <reaction evidence="8">
        <text>L-seryl-[protein] + ATP = O-phospho-L-seryl-[protein] + ADP + H(+)</text>
        <dbReference type="Rhea" id="RHEA:17989"/>
        <dbReference type="Rhea" id="RHEA-COMP:9863"/>
        <dbReference type="Rhea" id="RHEA-COMP:11604"/>
        <dbReference type="ChEBI" id="CHEBI:15378"/>
        <dbReference type="ChEBI" id="CHEBI:29999"/>
        <dbReference type="ChEBI" id="CHEBI:30616"/>
        <dbReference type="ChEBI" id="CHEBI:83421"/>
        <dbReference type="ChEBI" id="CHEBI:456216"/>
        <dbReference type="EC" id="2.7.11.1"/>
    </reaction>
</comment>
<keyword evidence="4" id="KW-0547">Nucleotide-binding</keyword>
<name>A0AAN6M9W2_9PEZI</name>
<evidence type="ECO:0000256" key="1">
    <source>
        <dbReference type="ARBA" id="ARBA00012513"/>
    </source>
</evidence>
<dbReference type="SUPFAM" id="SSF56112">
    <property type="entry name" value="Protein kinase-like (PK-like)"/>
    <property type="match status" value="1"/>
</dbReference>
<dbReference type="Gene3D" id="3.30.200.20">
    <property type="entry name" value="Phosphorylase Kinase, domain 1"/>
    <property type="match status" value="1"/>
</dbReference>
<organism evidence="11 12">
    <name type="scientific">Staphylotrichum tortipilum</name>
    <dbReference type="NCBI Taxonomy" id="2831512"/>
    <lineage>
        <taxon>Eukaryota</taxon>
        <taxon>Fungi</taxon>
        <taxon>Dikarya</taxon>
        <taxon>Ascomycota</taxon>
        <taxon>Pezizomycotina</taxon>
        <taxon>Sordariomycetes</taxon>
        <taxon>Sordariomycetidae</taxon>
        <taxon>Sordariales</taxon>
        <taxon>Chaetomiaceae</taxon>
        <taxon>Staphylotrichum</taxon>
    </lineage>
</organism>
<reference evidence="11" key="2">
    <citation type="submission" date="2023-05" db="EMBL/GenBank/DDBJ databases">
        <authorList>
            <consortium name="Lawrence Berkeley National Laboratory"/>
            <person name="Steindorff A."/>
            <person name="Hensen N."/>
            <person name="Bonometti L."/>
            <person name="Westerberg I."/>
            <person name="Brannstrom I.O."/>
            <person name="Guillou S."/>
            <person name="Cros-Aarteil S."/>
            <person name="Calhoun S."/>
            <person name="Haridas S."/>
            <person name="Kuo A."/>
            <person name="Mondo S."/>
            <person name="Pangilinan J."/>
            <person name="Riley R."/>
            <person name="Labutti K."/>
            <person name="Andreopoulos B."/>
            <person name="Lipzen A."/>
            <person name="Chen C."/>
            <person name="Yanf M."/>
            <person name="Daum C."/>
            <person name="Ng V."/>
            <person name="Clum A."/>
            <person name="Ohm R."/>
            <person name="Martin F."/>
            <person name="Silar P."/>
            <person name="Natvig D."/>
            <person name="Lalanne C."/>
            <person name="Gautier V."/>
            <person name="Ament-Velasquez S.L."/>
            <person name="Kruys A."/>
            <person name="Hutchinson M.I."/>
            <person name="Powell A.J."/>
            <person name="Barry K."/>
            <person name="Miller A.N."/>
            <person name="Grigoriev I.V."/>
            <person name="Debuchy R."/>
            <person name="Gladieux P."/>
            <person name="Thoren M.H."/>
            <person name="Johannesson H."/>
        </authorList>
    </citation>
    <scope>NUCLEOTIDE SEQUENCE</scope>
    <source>
        <strain evidence="11">CBS 103.79</strain>
    </source>
</reference>
<dbReference type="GO" id="GO:0005634">
    <property type="term" value="C:nucleus"/>
    <property type="evidence" value="ECO:0007669"/>
    <property type="project" value="TreeGrafter"/>
</dbReference>
<evidence type="ECO:0000256" key="9">
    <source>
        <dbReference type="SAM" id="MobiDB-lite"/>
    </source>
</evidence>
<dbReference type="SMART" id="SM00220">
    <property type="entry name" value="S_TKc"/>
    <property type="match status" value="1"/>
</dbReference>
<sequence>MVNMIEYKIGLPAEELEDYSPGGYHPIHLNDTLHGGRYEIVHKLGYGSFATVWLARDHHDQRNVTIKVVVANKSDETSRELEILRALKERGDPTHPGRKHITQLIDCFHHDGPNGRHLCLVLGLLGPKASSINDECPQYRLDGLVARSVSRQLLLAVDYLYSAGIAHGDIHAGNVLFCVPELESAPLELVLEDLGPPVIGKIERRDGGLLEPGMPEYFVQPAEFSLDLDDESGEVELIDFGESFFIAEPPKQISTPASLHPPELILQHPLSSAVDIWNLGFTTYELVTGRAPFLAFMNDQELIPQIKKVLGDFPEGWIPDALTSGVLKEAPNGLGGNHLYVLEEQLRRSYLDNEAGKKSEDQQTVPEDEKEESGAKNKDTAVEKQSEK</sequence>
<dbReference type="GO" id="GO:0005737">
    <property type="term" value="C:cytoplasm"/>
    <property type="evidence" value="ECO:0007669"/>
    <property type="project" value="TreeGrafter"/>
</dbReference>
<dbReference type="PANTHER" id="PTHR47634:SF9">
    <property type="entry name" value="PROTEIN KINASE DOMAIN-CONTAINING PROTEIN-RELATED"/>
    <property type="match status" value="1"/>
</dbReference>
<keyword evidence="5 11" id="KW-0418">Kinase</keyword>
<evidence type="ECO:0000256" key="7">
    <source>
        <dbReference type="ARBA" id="ARBA00047899"/>
    </source>
</evidence>
<proteinExistence type="predicted"/>
<evidence type="ECO:0000256" key="8">
    <source>
        <dbReference type="ARBA" id="ARBA00048679"/>
    </source>
</evidence>
<dbReference type="Proteomes" id="UP001303889">
    <property type="component" value="Unassembled WGS sequence"/>
</dbReference>
<keyword evidence="6" id="KW-0067">ATP-binding</keyword>
<evidence type="ECO:0000259" key="10">
    <source>
        <dbReference type="PROSITE" id="PS50011"/>
    </source>
</evidence>
<dbReference type="AlphaFoldDB" id="A0AAN6M9W2"/>
<feature type="region of interest" description="Disordered" evidence="9">
    <location>
        <begin position="352"/>
        <end position="388"/>
    </location>
</feature>
<keyword evidence="2" id="KW-0723">Serine/threonine-protein kinase</keyword>
<keyword evidence="12" id="KW-1185">Reference proteome</keyword>
<dbReference type="EMBL" id="MU856528">
    <property type="protein sequence ID" value="KAK3896577.1"/>
    <property type="molecule type" value="Genomic_DNA"/>
</dbReference>
<evidence type="ECO:0000256" key="5">
    <source>
        <dbReference type="ARBA" id="ARBA00022777"/>
    </source>
</evidence>
<evidence type="ECO:0000256" key="3">
    <source>
        <dbReference type="ARBA" id="ARBA00022679"/>
    </source>
</evidence>
<feature type="domain" description="Protein kinase" evidence="10">
    <location>
        <begin position="38"/>
        <end position="388"/>
    </location>
</feature>
<dbReference type="GO" id="GO:0000245">
    <property type="term" value="P:spliceosomal complex assembly"/>
    <property type="evidence" value="ECO:0007669"/>
    <property type="project" value="TreeGrafter"/>
</dbReference>
<evidence type="ECO:0000313" key="11">
    <source>
        <dbReference type="EMBL" id="KAK3896577.1"/>
    </source>
</evidence>
<dbReference type="GO" id="GO:0004674">
    <property type="term" value="F:protein serine/threonine kinase activity"/>
    <property type="evidence" value="ECO:0007669"/>
    <property type="project" value="UniProtKB-KW"/>
</dbReference>
<comment type="caution">
    <text evidence="11">The sequence shown here is derived from an EMBL/GenBank/DDBJ whole genome shotgun (WGS) entry which is preliminary data.</text>
</comment>
<dbReference type="PANTHER" id="PTHR47634">
    <property type="entry name" value="PROTEIN KINASE DOMAIN-CONTAINING PROTEIN-RELATED"/>
    <property type="match status" value="1"/>
</dbReference>
<dbReference type="EC" id="2.7.11.1" evidence="1"/>
<dbReference type="InterPro" id="IPR011009">
    <property type="entry name" value="Kinase-like_dom_sf"/>
</dbReference>
<accession>A0AAN6M9W2</accession>
<feature type="compositionally biased region" description="Basic and acidic residues" evidence="9">
    <location>
        <begin position="352"/>
        <end position="361"/>
    </location>
</feature>
<evidence type="ECO:0000313" key="12">
    <source>
        <dbReference type="Proteomes" id="UP001303889"/>
    </source>
</evidence>
<dbReference type="GO" id="GO:0005524">
    <property type="term" value="F:ATP binding"/>
    <property type="evidence" value="ECO:0007669"/>
    <property type="project" value="UniProtKB-KW"/>
</dbReference>
<evidence type="ECO:0000256" key="4">
    <source>
        <dbReference type="ARBA" id="ARBA00022741"/>
    </source>
</evidence>
<dbReference type="PROSITE" id="PS50011">
    <property type="entry name" value="PROTEIN_KINASE_DOM"/>
    <property type="match status" value="1"/>
</dbReference>